<evidence type="ECO:0000256" key="1">
    <source>
        <dbReference type="SAM" id="SignalP"/>
    </source>
</evidence>
<reference evidence="2 3" key="1">
    <citation type="submission" date="2018-03" db="EMBL/GenBank/DDBJ databases">
        <title>Phenotypic and genomic properties of Cyclonatronum proteinivorum gen. nov., sp. nov., a haloalkaliphilic bacteroidete from soda lakes possessing Na+-translocating rhodopsin.</title>
        <authorList>
            <person name="Toshchakov S.V."/>
            <person name="Korzhenkov A."/>
            <person name="Samarov N.I."/>
            <person name="Kublanov I.V."/>
            <person name="Muntyan M.S."/>
            <person name="Sorokin D.Y."/>
        </authorList>
    </citation>
    <scope>NUCLEOTIDE SEQUENCE [LARGE SCALE GENOMIC DNA]</scope>
    <source>
        <strain evidence="2 3">Omega</strain>
    </source>
</reference>
<keyword evidence="3" id="KW-1185">Reference proteome</keyword>
<keyword evidence="1" id="KW-0732">Signal</keyword>
<dbReference type="AlphaFoldDB" id="A0A345UHS0"/>
<proteinExistence type="predicted"/>
<organism evidence="2 3">
    <name type="scientific">Cyclonatronum proteinivorum</name>
    <dbReference type="NCBI Taxonomy" id="1457365"/>
    <lineage>
        <taxon>Bacteria</taxon>
        <taxon>Pseudomonadati</taxon>
        <taxon>Balneolota</taxon>
        <taxon>Balneolia</taxon>
        <taxon>Balneolales</taxon>
        <taxon>Cyclonatronaceae</taxon>
        <taxon>Cyclonatronum</taxon>
    </lineage>
</organism>
<dbReference type="RefSeq" id="WP_114983334.1">
    <property type="nucleotide sequence ID" value="NZ_CP027806.1"/>
</dbReference>
<gene>
    <name evidence="2" type="ORF">CYPRO_0738</name>
</gene>
<feature type="signal peptide" evidence="1">
    <location>
        <begin position="1"/>
        <end position="21"/>
    </location>
</feature>
<evidence type="ECO:0008006" key="4">
    <source>
        <dbReference type="Google" id="ProtNLM"/>
    </source>
</evidence>
<dbReference type="OrthoDB" id="1524444at2"/>
<evidence type="ECO:0000313" key="3">
    <source>
        <dbReference type="Proteomes" id="UP000254808"/>
    </source>
</evidence>
<dbReference type="KEGG" id="cprv:CYPRO_0738"/>
<name>A0A345UHS0_9BACT</name>
<dbReference type="PROSITE" id="PS51257">
    <property type="entry name" value="PROKAR_LIPOPROTEIN"/>
    <property type="match status" value="1"/>
</dbReference>
<protein>
    <recommendedName>
        <fullName evidence="4">Collagen triple helix repeat-containing protein</fullName>
    </recommendedName>
</protein>
<dbReference type="EMBL" id="CP027806">
    <property type="protein sequence ID" value="AXJ00022.1"/>
    <property type="molecule type" value="Genomic_DNA"/>
</dbReference>
<sequence>MNMRKSITIAIFAFFVFVTLGCEGDQGPVGPQGDQGPAGSVNIITQSNVLSLNNLIVEDNDFVYWTFPWAALTSDIYENGIVLAFVRDVEGSEWVPLPLPIGTTTMSYGFRTGEYEVAVFGEDADTLVLVMIGATVRAVAIPPSQVSSRIDHNDYDALVEYYQLNDVLGFE</sequence>
<accession>A0A345UHS0</accession>
<evidence type="ECO:0000313" key="2">
    <source>
        <dbReference type="EMBL" id="AXJ00022.1"/>
    </source>
</evidence>
<dbReference type="Proteomes" id="UP000254808">
    <property type="component" value="Chromosome"/>
</dbReference>
<feature type="chain" id="PRO_5016931858" description="Collagen triple helix repeat-containing protein" evidence="1">
    <location>
        <begin position="22"/>
        <end position="171"/>
    </location>
</feature>